<comment type="caution">
    <text evidence="1">The sequence shown here is derived from an EMBL/GenBank/DDBJ whole genome shotgun (WGS) entry which is preliminary data.</text>
</comment>
<reference evidence="2" key="1">
    <citation type="journal article" date="2019" name="Int. J. Syst. Evol. Microbiol.">
        <title>The Global Catalogue of Microorganisms (GCM) 10K type strain sequencing project: providing services to taxonomists for standard genome sequencing and annotation.</title>
        <authorList>
            <consortium name="The Broad Institute Genomics Platform"/>
            <consortium name="The Broad Institute Genome Sequencing Center for Infectious Disease"/>
            <person name="Wu L."/>
            <person name="Ma J."/>
        </authorList>
    </citation>
    <scope>NUCLEOTIDE SEQUENCE [LARGE SCALE GENOMIC DNA]</scope>
    <source>
        <strain evidence="2">JCM 18409</strain>
    </source>
</reference>
<keyword evidence="2" id="KW-1185">Reference proteome</keyword>
<dbReference type="RefSeq" id="WP_345642483.1">
    <property type="nucleotide sequence ID" value="NZ_BAABKB010000002.1"/>
</dbReference>
<protein>
    <submittedName>
        <fullName evidence="1">Uncharacterized protein</fullName>
    </submittedName>
</protein>
<organism evidence="1 2">
    <name type="scientific">Streptomyces siamensis</name>
    <dbReference type="NCBI Taxonomy" id="1274986"/>
    <lineage>
        <taxon>Bacteria</taxon>
        <taxon>Bacillati</taxon>
        <taxon>Actinomycetota</taxon>
        <taxon>Actinomycetes</taxon>
        <taxon>Kitasatosporales</taxon>
        <taxon>Streptomycetaceae</taxon>
        <taxon>Streptomyces</taxon>
    </lineage>
</organism>
<dbReference type="EMBL" id="BAABKB010000002">
    <property type="protein sequence ID" value="GAA4999622.1"/>
    <property type="molecule type" value="Genomic_DNA"/>
</dbReference>
<gene>
    <name evidence="1" type="ORF">GCM10023335_12690</name>
</gene>
<evidence type="ECO:0000313" key="1">
    <source>
        <dbReference type="EMBL" id="GAA4999622.1"/>
    </source>
</evidence>
<sequence>MIPAHGYEASYRHENNGRAHFSAKPVIAWGDDGAAMVADMETGRLRDADTWSNFAGLRKADTPLVGVIPGDGWRAEIQTDTGDTDFRPILAWTLDAEGTCTPLVADSDGYAEDATRGENFTRICHSDDAP</sequence>
<name>A0ABP9IKN6_9ACTN</name>
<proteinExistence type="predicted"/>
<accession>A0ABP9IKN6</accession>
<evidence type="ECO:0000313" key="2">
    <source>
        <dbReference type="Proteomes" id="UP001501759"/>
    </source>
</evidence>
<dbReference type="Proteomes" id="UP001501759">
    <property type="component" value="Unassembled WGS sequence"/>
</dbReference>